<comment type="caution">
    <text evidence="2">The sequence shown here is derived from an EMBL/GenBank/DDBJ whole genome shotgun (WGS) entry which is preliminary data.</text>
</comment>
<accession>A0ABQ1G883</accession>
<sequence length="383" mass="41427">MKFTQRVRRLAVTLSFVVTASCAAIYAPDGKAAEQAPDGSVLYSQSHVAAGDVTDATAIYVTPAAGGKTMALTPLTIGTLDLGARWSTYGHAIVFERVATVDWFIESQIYRLNRDNGTLQQITIGKSRHQYPVWGPSSWIAFIDGGVDNHQCLAMVRPNGNDQHTLFCPGPANGAFQPPQWSPDGKQLFVEIHYLGTEGLTPPSYSDVYSVDVATGKAIRISHLNTGDPAHLVISPDGTRGVYAWDTTSAMEIVNFITGKTSGGEFGDLYGSSPSWSHDSKHFAFSRNVTVTGSPFPFGAVFVMCAVSGDVRQITNKPDGFDFYYPVGWSRDDSHMLLNRTNHIVQGPNEGVYYSVNMLDVNTQAISTVADSGTADEGAWNEP</sequence>
<evidence type="ECO:0000256" key="1">
    <source>
        <dbReference type="SAM" id="SignalP"/>
    </source>
</evidence>
<dbReference type="InterPro" id="IPR011042">
    <property type="entry name" value="6-blade_b-propeller_TolB-like"/>
</dbReference>
<keyword evidence="3" id="KW-1185">Reference proteome</keyword>
<evidence type="ECO:0000313" key="2">
    <source>
        <dbReference type="EMBL" id="GGA38670.1"/>
    </source>
</evidence>
<keyword evidence="1" id="KW-0732">Signal</keyword>
<evidence type="ECO:0008006" key="4">
    <source>
        <dbReference type="Google" id="ProtNLM"/>
    </source>
</evidence>
<protein>
    <recommendedName>
        <fullName evidence="4">WD40-like Beta Propeller Repeat</fullName>
    </recommendedName>
</protein>
<dbReference type="EMBL" id="BMJA01000002">
    <property type="protein sequence ID" value="GGA38670.1"/>
    <property type="molecule type" value="Genomic_DNA"/>
</dbReference>
<dbReference type="Proteomes" id="UP000620046">
    <property type="component" value="Unassembled WGS sequence"/>
</dbReference>
<dbReference type="SUPFAM" id="SSF82171">
    <property type="entry name" value="DPP6 N-terminal domain-like"/>
    <property type="match status" value="1"/>
</dbReference>
<gene>
    <name evidence="2" type="ORF">GCM10010981_29910</name>
</gene>
<reference evidence="3" key="1">
    <citation type="journal article" date="2019" name="Int. J. Syst. Evol. Microbiol.">
        <title>The Global Catalogue of Microorganisms (GCM) 10K type strain sequencing project: providing services to taxonomists for standard genome sequencing and annotation.</title>
        <authorList>
            <consortium name="The Broad Institute Genomics Platform"/>
            <consortium name="The Broad Institute Genome Sequencing Center for Infectious Disease"/>
            <person name="Wu L."/>
            <person name="Ma J."/>
        </authorList>
    </citation>
    <scope>NUCLEOTIDE SEQUENCE [LARGE SCALE GENOMIC DNA]</scope>
    <source>
        <strain evidence="3">CGMCC 1.15439</strain>
    </source>
</reference>
<name>A0ABQ1G883_9GAMM</name>
<dbReference type="Gene3D" id="2.120.10.30">
    <property type="entry name" value="TolB, C-terminal domain"/>
    <property type="match status" value="2"/>
</dbReference>
<dbReference type="RefSeq" id="WP_188795075.1">
    <property type="nucleotide sequence ID" value="NZ_BMJA01000002.1"/>
</dbReference>
<feature type="signal peptide" evidence="1">
    <location>
        <begin position="1"/>
        <end position="23"/>
    </location>
</feature>
<evidence type="ECO:0000313" key="3">
    <source>
        <dbReference type="Proteomes" id="UP000620046"/>
    </source>
</evidence>
<dbReference type="PANTHER" id="PTHR36842:SF1">
    <property type="entry name" value="PROTEIN TOLB"/>
    <property type="match status" value="1"/>
</dbReference>
<dbReference type="PROSITE" id="PS51257">
    <property type="entry name" value="PROKAR_LIPOPROTEIN"/>
    <property type="match status" value="1"/>
</dbReference>
<proteinExistence type="predicted"/>
<dbReference type="PANTHER" id="PTHR36842">
    <property type="entry name" value="PROTEIN TOLB HOMOLOG"/>
    <property type="match status" value="1"/>
</dbReference>
<feature type="chain" id="PRO_5046380130" description="WD40-like Beta Propeller Repeat" evidence="1">
    <location>
        <begin position="24"/>
        <end position="383"/>
    </location>
</feature>
<organism evidence="2 3">
    <name type="scientific">Dyella nitratireducens</name>
    <dbReference type="NCBI Taxonomy" id="1849580"/>
    <lineage>
        <taxon>Bacteria</taxon>
        <taxon>Pseudomonadati</taxon>
        <taxon>Pseudomonadota</taxon>
        <taxon>Gammaproteobacteria</taxon>
        <taxon>Lysobacterales</taxon>
        <taxon>Rhodanobacteraceae</taxon>
        <taxon>Dyella</taxon>
    </lineage>
</organism>